<dbReference type="SUPFAM" id="SSF47413">
    <property type="entry name" value="lambda repressor-like DNA-binding domains"/>
    <property type="match status" value="1"/>
</dbReference>
<evidence type="ECO:0000313" key="1">
    <source>
        <dbReference type="EMBL" id="PYE61147.1"/>
    </source>
</evidence>
<dbReference type="RefSeq" id="WP_101054452.1">
    <property type="nucleotide sequence ID" value="NZ_BMXX01000017.1"/>
</dbReference>
<name>A0ABX5PTC2_9GAMM</name>
<accession>A0ABX5PTC2</accession>
<evidence type="ECO:0000313" key="2">
    <source>
        <dbReference type="Proteomes" id="UP000247584"/>
    </source>
</evidence>
<keyword evidence="1" id="KW-0067">ATP-binding</keyword>
<keyword evidence="1" id="KW-0547">Nucleotide-binding</keyword>
<dbReference type="EMBL" id="QJSY01000001">
    <property type="protein sequence ID" value="PYE61147.1"/>
    <property type="molecule type" value="Genomic_DNA"/>
</dbReference>
<dbReference type="Pfam" id="PF14549">
    <property type="entry name" value="P22_Cro"/>
    <property type="match status" value="1"/>
</dbReference>
<dbReference type="InterPro" id="IPR010982">
    <property type="entry name" value="Lambda_DNA-bd_dom_sf"/>
</dbReference>
<reference evidence="1 2" key="1">
    <citation type="submission" date="2018-06" db="EMBL/GenBank/DDBJ databases">
        <title>Genomic Encyclopedia of Type Strains, Phase III (KMG-III): the genomes of soil and plant-associated and newly described type strains.</title>
        <authorList>
            <person name="Whitman W."/>
        </authorList>
    </citation>
    <scope>NUCLEOTIDE SEQUENCE [LARGE SCALE GENOMIC DNA]</scope>
    <source>
        <strain evidence="1 2">JC5</strain>
    </source>
</reference>
<comment type="caution">
    <text evidence="1">The sequence shown here is derived from an EMBL/GenBank/DDBJ whole genome shotgun (WGS) entry which is preliminary data.</text>
</comment>
<organism evidence="1 2">
    <name type="scientific">Shewanella chilikensis</name>
    <dbReference type="NCBI Taxonomy" id="558541"/>
    <lineage>
        <taxon>Bacteria</taxon>
        <taxon>Pseudomonadati</taxon>
        <taxon>Pseudomonadota</taxon>
        <taxon>Gammaproteobacteria</taxon>
        <taxon>Alteromonadales</taxon>
        <taxon>Shewanellaceae</taxon>
        <taxon>Shewanella</taxon>
    </lineage>
</organism>
<protein>
    <submittedName>
        <fullName evidence="1">DNA-binding transcriptional regulator Cro</fullName>
    </submittedName>
</protein>
<gene>
    <name evidence="1" type="ORF">C8J23_101189</name>
</gene>
<sequence>MKTSMAIDHFETATALAKALGITKSSVSQWGEHVPQLRAYQLERITNGKLIADDSQNDSEQQAA</sequence>
<dbReference type="GO" id="GO:0005524">
    <property type="term" value="F:ATP binding"/>
    <property type="evidence" value="ECO:0007669"/>
    <property type="project" value="UniProtKB-KW"/>
</dbReference>
<dbReference type="GO" id="GO:0003677">
    <property type="term" value="F:DNA binding"/>
    <property type="evidence" value="ECO:0007669"/>
    <property type="project" value="UniProtKB-KW"/>
</dbReference>
<keyword evidence="2" id="KW-1185">Reference proteome</keyword>
<keyword evidence="1" id="KW-0238">DNA-binding</keyword>
<dbReference type="Proteomes" id="UP000247584">
    <property type="component" value="Unassembled WGS sequence"/>
</dbReference>
<proteinExistence type="predicted"/>
<dbReference type="Gene3D" id="1.10.260.40">
    <property type="entry name" value="lambda repressor-like DNA-binding domains"/>
    <property type="match status" value="1"/>
</dbReference>